<evidence type="ECO:0000313" key="1">
    <source>
        <dbReference type="EMBL" id="AWW14404.1"/>
    </source>
</evidence>
<dbReference type="InterPro" id="IPR009264">
    <property type="entry name" value="AcMNPV_Orf57"/>
</dbReference>
<sequence length="165" mass="19522">MTTINAKYLEFDGVCLDLRHVTFSCNPEINHPDNREFIVFLNVCKAFFCNFKIVSDLSLETLSLFIYKNVKFVVNGALQKFEQINYNHFIMNEPDRGRSIIIELNEKARIVVAAVIRFDEQYHQRVSGYIDFEHRHQSLENKKEMTAQERAEFDKECEIKLLEYT</sequence>
<protein>
    <recommendedName>
        <fullName evidence="3">Ac57</fullName>
    </recommendedName>
</protein>
<evidence type="ECO:0008006" key="3">
    <source>
        <dbReference type="Google" id="ProtNLM"/>
    </source>
</evidence>
<organism evidence="1 2">
    <name type="scientific">Hyposidra talaca nucleopolyhedrovirus</name>
    <dbReference type="NCBI Taxonomy" id="1070315"/>
    <lineage>
        <taxon>Viruses</taxon>
        <taxon>Viruses incertae sedis</taxon>
        <taxon>Naldaviricetes</taxon>
        <taxon>Lefavirales</taxon>
        <taxon>Baculoviridae</taxon>
        <taxon>Alphabaculovirus</taxon>
        <taxon>Alphabaculovirus hytalacae</taxon>
    </lineage>
</organism>
<reference evidence="1 2" key="1">
    <citation type="journal article" date="2018" name="Sci. Rep.">
        <title>Comprehensive analysis of single molecule sequencing-derived complete genome and whole transcriptome of Hyposidra talaca nuclear polyhedrosis virus.</title>
        <authorList>
            <person name="Nguyen T.T."/>
            <person name="Suryamohan K."/>
            <person name="Kuriakose B."/>
            <person name="Janakiraman V."/>
            <person name="Reichelt M."/>
            <person name="Chaudhuri S."/>
            <person name="Guillory J."/>
            <person name="Divakaran N."/>
            <person name="Rabins P.E."/>
            <person name="Goel R."/>
            <person name="Deka B."/>
            <person name="Sarkar S."/>
            <person name="Ekka P."/>
            <person name="Tsai Y.C."/>
            <person name="Vargas D."/>
            <person name="Santhosh S."/>
            <person name="Mohan S."/>
            <person name="Chin C.S."/>
            <person name="Korlach J."/>
            <person name="Thomas G."/>
            <person name="Babu A."/>
            <person name="Seshagiri S."/>
        </authorList>
    </citation>
    <scope>NUCLEOTIDE SEQUENCE [LARGE SCALE GENOMIC DNA]</scope>
    <source>
        <strain evidence="1 2">HytaNPVIndia001</strain>
    </source>
</reference>
<evidence type="ECO:0000313" key="2">
    <source>
        <dbReference type="Proteomes" id="UP000501125"/>
    </source>
</evidence>
<dbReference type="EMBL" id="MH261376">
    <property type="protein sequence ID" value="AWW14404.1"/>
    <property type="molecule type" value="Genomic_DNA"/>
</dbReference>
<dbReference type="RefSeq" id="YP_010086311.1">
    <property type="nucleotide sequence ID" value="NC_055453.1"/>
</dbReference>
<dbReference type="Proteomes" id="UP000501125">
    <property type="component" value="Chromosome"/>
</dbReference>
<dbReference type="Pfam" id="PF06033">
    <property type="entry name" value="DUF918"/>
    <property type="match status" value="1"/>
</dbReference>
<gene>
    <name evidence="1" type="primary">orf44</name>
    <name evidence="1" type="ORF">HytaNPV_gp044</name>
</gene>
<proteinExistence type="predicted"/>
<accession>A0A2Z4HI05</accession>
<name>A0A2Z4HI05_9ABAC</name>
<dbReference type="KEGG" id="vg:65101522"/>
<dbReference type="GeneID" id="65101522"/>
<keyword evidence="2" id="KW-1185">Reference proteome</keyword>